<reference evidence="2 3" key="1">
    <citation type="submission" date="2021-11" db="EMBL/GenBank/DDBJ databases">
        <title>Lacrimispora sp. nov. NSJ-141 isolated from human feces.</title>
        <authorList>
            <person name="Abdugheni R."/>
        </authorList>
    </citation>
    <scope>NUCLEOTIDE SEQUENCE [LARGE SCALE GENOMIC DNA]</scope>
    <source>
        <strain evidence="2 3">NSJ-141</strain>
    </source>
</reference>
<proteinExistence type="predicted"/>
<dbReference type="SMART" id="SM00450">
    <property type="entry name" value="RHOD"/>
    <property type="match status" value="1"/>
</dbReference>
<dbReference type="EMBL" id="JAJNOR010000005">
    <property type="protein sequence ID" value="MCD2493017.1"/>
    <property type="molecule type" value="Genomic_DNA"/>
</dbReference>
<name>A0AAP2WAA0_9FIRM</name>
<sequence length="94" mass="10988">MKELETIAFREIEKYKNDKNCIIIDLRSREQFREGHVDGAWNIPYEYLEEARPMLPRQKLLLLYCERGGTAMLAGKELMEKGYHVKAAVGGFEH</sequence>
<dbReference type="Gene3D" id="3.40.250.10">
    <property type="entry name" value="Rhodanese-like domain"/>
    <property type="match status" value="1"/>
</dbReference>
<dbReference type="Pfam" id="PF00581">
    <property type="entry name" value="Rhodanese"/>
    <property type="match status" value="1"/>
</dbReference>
<feature type="domain" description="Rhodanese" evidence="1">
    <location>
        <begin position="17"/>
        <end position="92"/>
    </location>
</feature>
<dbReference type="CDD" id="cd00158">
    <property type="entry name" value="RHOD"/>
    <property type="match status" value="1"/>
</dbReference>
<dbReference type="PANTHER" id="PTHR43031">
    <property type="entry name" value="FAD-DEPENDENT OXIDOREDUCTASE"/>
    <property type="match status" value="1"/>
</dbReference>
<gene>
    <name evidence="2" type="ORF">LQE92_10315</name>
</gene>
<accession>A0AAP2WAA0</accession>
<dbReference type="RefSeq" id="WP_231062879.1">
    <property type="nucleotide sequence ID" value="NZ_JAJNOR010000005.1"/>
</dbReference>
<protein>
    <submittedName>
        <fullName evidence="2">Rhodanese-like domain-containing protein</fullName>
    </submittedName>
</protein>
<dbReference type="SUPFAM" id="SSF52821">
    <property type="entry name" value="Rhodanese/Cell cycle control phosphatase"/>
    <property type="match status" value="1"/>
</dbReference>
<dbReference type="InterPro" id="IPR050229">
    <property type="entry name" value="GlpE_sulfurtransferase"/>
</dbReference>
<evidence type="ECO:0000259" key="1">
    <source>
        <dbReference type="PROSITE" id="PS50206"/>
    </source>
</evidence>
<comment type="caution">
    <text evidence="2">The sequence shown here is derived from an EMBL/GenBank/DDBJ whole genome shotgun (WGS) entry which is preliminary data.</text>
</comment>
<dbReference type="PANTHER" id="PTHR43031:SF1">
    <property type="entry name" value="PYRIDINE NUCLEOTIDE-DISULPHIDE OXIDOREDUCTASE"/>
    <property type="match status" value="1"/>
</dbReference>
<dbReference type="InterPro" id="IPR001763">
    <property type="entry name" value="Rhodanese-like_dom"/>
</dbReference>
<keyword evidence="3" id="KW-1185">Reference proteome</keyword>
<dbReference type="InterPro" id="IPR036873">
    <property type="entry name" value="Rhodanese-like_dom_sf"/>
</dbReference>
<organism evidence="2 3">
    <name type="scientific">Lientehia hominis</name>
    <dbReference type="NCBI Taxonomy" id="2897778"/>
    <lineage>
        <taxon>Bacteria</taxon>
        <taxon>Bacillati</taxon>
        <taxon>Bacillota</taxon>
        <taxon>Clostridia</taxon>
        <taxon>Lachnospirales</taxon>
        <taxon>Lachnospiraceae</taxon>
        <taxon>Lientehia</taxon>
    </lineage>
</organism>
<dbReference type="PROSITE" id="PS50206">
    <property type="entry name" value="RHODANESE_3"/>
    <property type="match status" value="1"/>
</dbReference>
<dbReference type="Proteomes" id="UP001299265">
    <property type="component" value="Unassembled WGS sequence"/>
</dbReference>
<dbReference type="AlphaFoldDB" id="A0AAP2WAA0"/>
<evidence type="ECO:0000313" key="3">
    <source>
        <dbReference type="Proteomes" id="UP001299265"/>
    </source>
</evidence>
<evidence type="ECO:0000313" key="2">
    <source>
        <dbReference type="EMBL" id="MCD2493017.1"/>
    </source>
</evidence>